<evidence type="ECO:0000313" key="10">
    <source>
        <dbReference type="Proteomes" id="UP000825729"/>
    </source>
</evidence>
<accession>A0AAV7FHW7</accession>
<dbReference type="SUPFAM" id="SSF53474">
    <property type="entry name" value="alpha/beta-Hydrolases"/>
    <property type="match status" value="1"/>
</dbReference>
<evidence type="ECO:0000256" key="6">
    <source>
        <dbReference type="ARBA" id="ARBA00058358"/>
    </source>
</evidence>
<evidence type="ECO:0000256" key="1">
    <source>
        <dbReference type="ARBA" id="ARBA00004721"/>
    </source>
</evidence>
<dbReference type="AlphaFoldDB" id="A0AAV7FHW7"/>
<gene>
    <name evidence="9" type="ORF">H6P81_004260</name>
</gene>
<reference evidence="9 10" key="1">
    <citation type="submission" date="2021-07" db="EMBL/GenBank/DDBJ databases">
        <title>The Aristolochia fimbriata genome: insights into angiosperm evolution, floral development and chemical biosynthesis.</title>
        <authorList>
            <person name="Jiao Y."/>
        </authorList>
    </citation>
    <scope>NUCLEOTIDE SEQUENCE [LARGE SCALE GENOMIC DNA]</scope>
    <source>
        <strain evidence="9">IBCAS-2021</strain>
        <tissue evidence="9">Leaf</tissue>
    </source>
</reference>
<sequence>MEGIEHRTLMVNGINMHIAEKGQGPAILFVHGFPELWYSWRHQIIGLAARGYRCIAPDMRGYGETDAPPAHTSYTVFHTVGDLVGLLDALGLEQVFVVGHDWGAHLAWSFCQFRPDRVKALVNLSVAYRPRHPTLTPLQAFKAAYGEDYYICRFQNPGEAEEEFSRISPATLMKMFLSSQKPRPFMLPKGIFGSVTEPTELPPWVTEEDINYFASKFEKTGFTGGFNYYRALDINWELSAPWAGMQIKVPVKFITGDLDPTYYMPGVQEYINGGGFKKDVPFLQDLVVMEGVGHFINQVKPEEINEHILDFIQKFSS</sequence>
<dbReference type="Proteomes" id="UP000825729">
    <property type="component" value="Unassembled WGS sequence"/>
</dbReference>
<dbReference type="EMBL" id="JAINDJ010000002">
    <property type="protein sequence ID" value="KAG9459752.1"/>
    <property type="molecule type" value="Genomic_DNA"/>
</dbReference>
<comment type="pathway">
    <text evidence="1">Secondary metabolite biosynthesis; terpenoid biosynthesis.</text>
</comment>
<comment type="catalytic activity">
    <reaction evidence="5">
        <text>an epoxide + H2O = an ethanediol</text>
        <dbReference type="Rhea" id="RHEA:19037"/>
        <dbReference type="ChEBI" id="CHEBI:15377"/>
        <dbReference type="ChEBI" id="CHEBI:32955"/>
        <dbReference type="ChEBI" id="CHEBI:140594"/>
        <dbReference type="EC" id="3.3.2.10"/>
    </reaction>
    <physiologicalReaction direction="left-to-right" evidence="5">
        <dbReference type="Rhea" id="RHEA:19038"/>
    </physiologicalReaction>
</comment>
<dbReference type="FunFam" id="3.40.50.1820:FF:000161">
    <property type="entry name" value="Epoxide hydrolase"/>
    <property type="match status" value="1"/>
</dbReference>
<dbReference type="Gene3D" id="3.40.50.1820">
    <property type="entry name" value="alpha/beta hydrolase"/>
    <property type="match status" value="1"/>
</dbReference>
<protein>
    <recommendedName>
        <fullName evidence="2">soluble epoxide hydrolase</fullName>
        <ecNumber evidence="2">3.3.2.10</ecNumber>
    </recommendedName>
</protein>
<name>A0AAV7FHW7_ARIFI</name>
<evidence type="ECO:0000256" key="2">
    <source>
        <dbReference type="ARBA" id="ARBA00013006"/>
    </source>
</evidence>
<dbReference type="PRINTS" id="PR00412">
    <property type="entry name" value="EPOXHYDRLASE"/>
</dbReference>
<dbReference type="PANTHER" id="PTHR43329">
    <property type="entry name" value="EPOXIDE HYDROLASE"/>
    <property type="match status" value="1"/>
</dbReference>
<dbReference type="InterPro" id="IPR000073">
    <property type="entry name" value="AB_hydrolase_1"/>
</dbReference>
<evidence type="ECO:0000256" key="7">
    <source>
        <dbReference type="ARBA" id="ARBA00093212"/>
    </source>
</evidence>
<evidence type="ECO:0000313" key="9">
    <source>
        <dbReference type="EMBL" id="KAG9459752.1"/>
    </source>
</evidence>
<comment type="caution">
    <text evidence="9">The sequence shown here is derived from an EMBL/GenBank/DDBJ whole genome shotgun (WGS) entry which is preliminary data.</text>
</comment>
<dbReference type="Pfam" id="PF00561">
    <property type="entry name" value="Abhydrolase_1"/>
    <property type="match status" value="1"/>
</dbReference>
<dbReference type="InterPro" id="IPR029058">
    <property type="entry name" value="AB_hydrolase_fold"/>
</dbReference>
<dbReference type="GO" id="GO:0004301">
    <property type="term" value="F:epoxide hydrolase activity"/>
    <property type="evidence" value="ECO:0007669"/>
    <property type="project" value="UniProtKB-EC"/>
</dbReference>
<dbReference type="EC" id="3.3.2.10" evidence="2"/>
<comment type="function">
    <text evidence="6">Epoxide hydrolase involved in the biosynthesis of cucurbitacin and mogroside tetracyclic triterpene natural products (e.g. siamenoside I and mogrosides IV, V and VI). Cucurbitacins have cytotoxic properties and exhibit deterrent taste as a defense barrier against herbivores. Mogrosides are nonsugar highly oxygenated compounds used as high-intensity zero-calorie sweeteners; they also possess pharmacological properties such as regulating immunity, lowering blood sugar and lipid levels, protecting the liver, and acting as antioxidants and antitumor agents. Catalyzes the hydrolysis of aromatic epoxide-containing substrates, such as the conversion of 24,25-epoxycucurbitadienol to 24,25-dihydroxycucurbitadienol.</text>
</comment>
<evidence type="ECO:0000256" key="5">
    <source>
        <dbReference type="ARBA" id="ARBA00051067"/>
    </source>
</evidence>
<dbReference type="PRINTS" id="PR00111">
    <property type="entry name" value="ABHYDROLASE"/>
</dbReference>
<comment type="catalytic activity">
    <reaction evidence="7">
        <text>(24S)-24,25-epoxycucurbitadienol + H2O = (24R)-24,25-dihydroxycucurbitadienol</text>
        <dbReference type="Rhea" id="RHEA:81855"/>
        <dbReference type="ChEBI" id="CHEBI:15377"/>
        <dbReference type="ChEBI" id="CHEBI:229949"/>
        <dbReference type="ChEBI" id="CHEBI:229950"/>
    </reaction>
    <physiologicalReaction direction="left-to-right" evidence="7">
        <dbReference type="Rhea" id="RHEA:81856"/>
    </physiologicalReaction>
</comment>
<organism evidence="9 10">
    <name type="scientific">Aristolochia fimbriata</name>
    <name type="common">White veined hardy Dutchman's pipe vine</name>
    <dbReference type="NCBI Taxonomy" id="158543"/>
    <lineage>
        <taxon>Eukaryota</taxon>
        <taxon>Viridiplantae</taxon>
        <taxon>Streptophyta</taxon>
        <taxon>Embryophyta</taxon>
        <taxon>Tracheophyta</taxon>
        <taxon>Spermatophyta</taxon>
        <taxon>Magnoliopsida</taxon>
        <taxon>Magnoliidae</taxon>
        <taxon>Piperales</taxon>
        <taxon>Aristolochiaceae</taxon>
        <taxon>Aristolochia</taxon>
    </lineage>
</organism>
<dbReference type="InterPro" id="IPR000639">
    <property type="entry name" value="Epox_hydrolase-like"/>
</dbReference>
<evidence type="ECO:0000256" key="4">
    <source>
        <dbReference type="ARBA" id="ARBA00038334"/>
    </source>
</evidence>
<keyword evidence="10" id="KW-1185">Reference proteome</keyword>
<feature type="domain" description="AB hydrolase-1" evidence="8">
    <location>
        <begin position="25"/>
        <end position="296"/>
    </location>
</feature>
<proteinExistence type="inferred from homology"/>
<comment type="similarity">
    <text evidence="4">Belongs to the AB hydrolase superfamily. Epoxide hydrolase family.</text>
</comment>
<evidence type="ECO:0000259" key="8">
    <source>
        <dbReference type="Pfam" id="PF00561"/>
    </source>
</evidence>
<evidence type="ECO:0000256" key="3">
    <source>
        <dbReference type="ARBA" id="ARBA00022801"/>
    </source>
</evidence>
<keyword evidence="3" id="KW-0378">Hydrolase</keyword>